<reference evidence="2 3" key="1">
    <citation type="journal article" date="2015" name="BMC Genomics">
        <title>Gene expression during zombie ant biting behavior reflects the complexity underlying fungal parasitic behavioral manipulation.</title>
        <authorList>
            <person name="de Bekker C."/>
            <person name="Ohm R.A."/>
            <person name="Loreto R.G."/>
            <person name="Sebastian A."/>
            <person name="Albert I."/>
            <person name="Merrow M."/>
            <person name="Brachmann A."/>
            <person name="Hughes D.P."/>
        </authorList>
    </citation>
    <scope>NUCLEOTIDE SEQUENCE [LARGE SCALE GENOMIC DNA]</scope>
    <source>
        <strain evidence="2 3">SC16a</strain>
    </source>
</reference>
<accession>A0A2A9P419</accession>
<feature type="region of interest" description="Disordered" evidence="1">
    <location>
        <begin position="205"/>
        <end position="280"/>
    </location>
</feature>
<comment type="caution">
    <text evidence="2">The sequence shown here is derived from an EMBL/GenBank/DDBJ whole genome shotgun (WGS) entry which is preliminary data.</text>
</comment>
<protein>
    <submittedName>
        <fullName evidence="2">Uncharacterized protein</fullName>
    </submittedName>
</protein>
<keyword evidence="3" id="KW-1185">Reference proteome</keyword>
<evidence type="ECO:0000256" key="1">
    <source>
        <dbReference type="SAM" id="MobiDB-lite"/>
    </source>
</evidence>
<feature type="region of interest" description="Disordered" evidence="1">
    <location>
        <begin position="26"/>
        <end position="82"/>
    </location>
</feature>
<dbReference type="AlphaFoldDB" id="A0A2A9P419"/>
<feature type="compositionally biased region" description="Basic and acidic residues" evidence="1">
    <location>
        <begin position="264"/>
        <end position="274"/>
    </location>
</feature>
<reference evidence="2 3" key="2">
    <citation type="journal article" date="2017" name="Sci. Rep.">
        <title>Ant-infecting Ophiocordyceps genomes reveal a high diversity of potential behavioral manipulation genes and a possible major role for enterotoxins.</title>
        <authorList>
            <person name="de Bekker C."/>
            <person name="Ohm R.A."/>
            <person name="Evans H.C."/>
            <person name="Brachmann A."/>
            <person name="Hughes D.P."/>
        </authorList>
    </citation>
    <scope>NUCLEOTIDE SEQUENCE [LARGE SCALE GENOMIC DNA]</scope>
    <source>
        <strain evidence="2 3">SC16a</strain>
    </source>
</reference>
<name>A0A2A9P419_OPHUN</name>
<feature type="compositionally biased region" description="Low complexity" evidence="1">
    <location>
        <begin position="239"/>
        <end position="248"/>
    </location>
</feature>
<organism evidence="2 3">
    <name type="scientific">Ophiocordyceps unilateralis</name>
    <name type="common">Zombie-ant fungus</name>
    <name type="synonym">Torrubia unilateralis</name>
    <dbReference type="NCBI Taxonomy" id="268505"/>
    <lineage>
        <taxon>Eukaryota</taxon>
        <taxon>Fungi</taxon>
        <taxon>Dikarya</taxon>
        <taxon>Ascomycota</taxon>
        <taxon>Pezizomycotina</taxon>
        <taxon>Sordariomycetes</taxon>
        <taxon>Hypocreomycetidae</taxon>
        <taxon>Hypocreales</taxon>
        <taxon>Ophiocordycipitaceae</taxon>
        <taxon>Ophiocordyceps</taxon>
    </lineage>
</organism>
<dbReference type="OrthoDB" id="5238042at2759"/>
<dbReference type="Proteomes" id="UP000037136">
    <property type="component" value="Unassembled WGS sequence"/>
</dbReference>
<evidence type="ECO:0000313" key="2">
    <source>
        <dbReference type="EMBL" id="PFH56225.1"/>
    </source>
</evidence>
<evidence type="ECO:0000313" key="3">
    <source>
        <dbReference type="Proteomes" id="UP000037136"/>
    </source>
</evidence>
<sequence>MVTAGDATQAAATTFHLVQRLTRTIHNTESFPTEKSPPLRSLSAQAMERRSREYKAANGSKPGLEDSDANTARKPTTGAMSGERSVKSIVAWIESPKQNDFRSSAAKNSITTMTKPDMRLSSVGEQRYESRAFVPRSPEIEDDSLTLVKYKDFFAQKPLGRCLDGVTEDLSKLSLQDIFARAGRTERAIVSIDRGEKPVMMKSEVTKMTSCLKETTTTTSSSEAGERPSAEGGETSAFPQQQAQPARRPVGRSGLTPDAIAQPRGDDGVMKGEKNPTGST</sequence>
<proteinExistence type="predicted"/>
<gene>
    <name evidence="2" type="ORF">XA68_16885</name>
</gene>
<dbReference type="EMBL" id="LAZP02000630">
    <property type="protein sequence ID" value="PFH56225.1"/>
    <property type="molecule type" value="Genomic_DNA"/>
</dbReference>